<dbReference type="WormBase" id="Y75B8A.32">
    <property type="protein sequence ID" value="CE23043"/>
    <property type="gene ID" value="WBGene00013562"/>
</dbReference>
<dbReference type="InParanoid" id="Q9XW77"/>
<dbReference type="GeneID" id="176659"/>
<evidence type="ECO:0000313" key="2">
    <source>
        <dbReference type="EMBL" id="CAA22092.1"/>
    </source>
</evidence>
<dbReference type="AGR" id="WB:WBGene00013562"/>
<dbReference type="PaxDb" id="6239-Y75B8A.32"/>
<dbReference type="RefSeq" id="NP_499605.1">
    <property type="nucleotide sequence ID" value="NM_067204.4"/>
</dbReference>
<dbReference type="UCSC" id="Y75B8A.32">
    <property type="organism name" value="c. elegans"/>
</dbReference>
<reference evidence="2 3" key="1">
    <citation type="journal article" date="1998" name="Science">
        <title>Genome sequence of the nematode C. elegans: a platform for investigating biology.</title>
        <authorList>
            <consortium name="The C. elegans sequencing consortium"/>
            <person name="Sulson J.E."/>
            <person name="Waterston R."/>
        </authorList>
    </citation>
    <scope>NUCLEOTIDE SEQUENCE [LARGE SCALE GENOMIC DNA]</scope>
    <source>
        <strain evidence="2 3">Bristol N2</strain>
    </source>
</reference>
<dbReference type="DIP" id="DIP-26316N"/>
<evidence type="ECO:0000313" key="3">
    <source>
        <dbReference type="Proteomes" id="UP000001940"/>
    </source>
</evidence>
<dbReference type="CTD" id="176659"/>
<feature type="compositionally biased region" description="Basic residues" evidence="1">
    <location>
        <begin position="205"/>
        <end position="216"/>
    </location>
</feature>
<dbReference type="HOGENOM" id="CLU_617107_0_0_1"/>
<proteinExistence type="predicted"/>
<evidence type="ECO:0000313" key="4">
    <source>
        <dbReference type="WormBase" id="Y75B8A.32"/>
    </source>
</evidence>
<sequence length="444" mass="51210">MNNFVLDSAHVDIAPSERSTYLDNGWTEMINDVDTNNECGLEITLNPKDFHADNNWIMGIAKSTENDQNPPPFISYETPPDPLYNHSDTDWGLEQQEDRNEQTAGRELAIIEQPRELILEITPPQAPSQDRLPTIEDYYPPIQTINSEGHEFFNDNDIENTRSVSIPISQTEITSTPVHLSMQVHQAPHNMMNNHTTPPLNLPTHRPKSSIRRMPAKKTPSVKRVTNKTAIKKIPAEKLPGKKPRMTKIERMSMTPEEKTKHIKKQNRTNTATYDLKQKKKLEDAQNKNLEVESLVNETKYKTQLRRNKIVEKYQVLSERYNTHYFYGSFEDFVGKLQQEEYRKMNEITAENREDIGNLKEMYSAAEKLIETAKGSSKTRAKQSAKTKMLEYQNRCGEVEIEKLQAISETLEQIAMHIDQFVLENGIPDDIFHDGLRADMFEPP</sequence>
<feature type="region of interest" description="Disordered" evidence="1">
    <location>
        <begin position="191"/>
        <end position="226"/>
    </location>
</feature>
<dbReference type="Proteomes" id="UP000001940">
    <property type="component" value="Chromosome III"/>
</dbReference>
<dbReference type="SMR" id="Q9XW77"/>
<name>Q9XW77_CAEEL</name>
<dbReference type="Bgee" id="WBGene00013562">
    <property type="expression patterns" value="Expressed in adult organism and 1 other cell type or tissue"/>
</dbReference>
<dbReference type="PIR" id="T27392">
    <property type="entry name" value="T27392"/>
</dbReference>
<evidence type="ECO:0000256" key="1">
    <source>
        <dbReference type="SAM" id="MobiDB-lite"/>
    </source>
</evidence>
<dbReference type="AlphaFoldDB" id="Q9XW77"/>
<dbReference type="KEGG" id="cel:CELE_Y75B8A.32"/>
<dbReference type="FunCoup" id="Q9XW77">
    <property type="interactions" value="1"/>
</dbReference>
<protein>
    <submittedName>
        <fullName evidence="2">BZIP domain-containing protein</fullName>
    </submittedName>
</protein>
<organism evidence="2 3">
    <name type="scientific">Caenorhabditis elegans</name>
    <dbReference type="NCBI Taxonomy" id="6239"/>
    <lineage>
        <taxon>Eukaryota</taxon>
        <taxon>Metazoa</taxon>
        <taxon>Ecdysozoa</taxon>
        <taxon>Nematoda</taxon>
        <taxon>Chromadorea</taxon>
        <taxon>Rhabditida</taxon>
        <taxon>Rhabditina</taxon>
        <taxon>Rhabditomorpha</taxon>
        <taxon>Rhabditoidea</taxon>
        <taxon>Rhabditidae</taxon>
        <taxon>Peloderinae</taxon>
        <taxon>Caenorhabditis</taxon>
    </lineage>
</organism>
<dbReference type="EMBL" id="BX284603">
    <property type="protein sequence ID" value="CAA22092.1"/>
    <property type="molecule type" value="Genomic_DNA"/>
</dbReference>
<dbReference type="PhylomeDB" id="Q9XW77"/>
<keyword evidence="3" id="KW-1185">Reference proteome</keyword>
<gene>
    <name evidence="2" type="ORF">CELE_Y75B8A.32</name>
    <name evidence="2 4" type="ORF">Y75B8A.32</name>
</gene>
<accession>Q9XW77</accession>
<dbReference type="STRING" id="6239.Y75B8A.32.1"/>